<keyword evidence="2" id="KW-1185">Reference proteome</keyword>
<name>A0A9Q9ASI1_9PEZI</name>
<dbReference type="OrthoDB" id="3647985at2759"/>
<gene>
    <name evidence="1" type="ORF">Slin15195_G045260</name>
</gene>
<protein>
    <submittedName>
        <fullName evidence="1">Uncharacterized protein</fullName>
    </submittedName>
</protein>
<accession>A0A9Q9ASI1</accession>
<organism evidence="1 2">
    <name type="scientific">Septoria linicola</name>
    <dbReference type="NCBI Taxonomy" id="215465"/>
    <lineage>
        <taxon>Eukaryota</taxon>
        <taxon>Fungi</taxon>
        <taxon>Dikarya</taxon>
        <taxon>Ascomycota</taxon>
        <taxon>Pezizomycotina</taxon>
        <taxon>Dothideomycetes</taxon>
        <taxon>Dothideomycetidae</taxon>
        <taxon>Mycosphaerellales</taxon>
        <taxon>Mycosphaerellaceae</taxon>
        <taxon>Septoria</taxon>
    </lineage>
</organism>
<sequence length="544" mass="62634">MDQLPVELLAHIAEDCDHKSQKQLRSTTKALHDLATPLVFDQIYVATFKHSVVKLKKLASSHLAKYVHKLTFFSDTLPKYSKAQWQRSIDQRPGFRQWRQENEHQYPDEPENDDPPDFVNDVCLRATRAYGSLPRHHFTASELDLGWKAFQRYYKEQEAWADYREARSFREAFCKLGNVRKVVAAAAVRSNEDCNKWPFWSRLYREMLVGPNDWKHGYCMDEAMHDYEDQKLPFKLAERATLCLLEGLSLLNGKNLDSFSSVASMTLQHIMVSGTTLIENWHRGPVQPADLLRDAHLQEPRRLWLAQPFVHLTDLSMRFDCDDSLNGYFISEIIHQILVGARELRRLTLIVENTDDVFDIPDDANDDEDGTFTYSGHARLFQVDRPIWPHIQHLALSTFVSARNFVNFLKLHASTLRSLELRRTAVFDAPSLLEQIPKVIQLDHVYVKGLNHHGAPLPHDDDVSPSVYADPWLLSDGTDFDAPYEMSMKAYLLGKTSEMPDLSQDHLGSMGPDQRTDRIGTEPYYTVFGRRDGTFDSPLPGLEF</sequence>
<reference evidence="1" key="1">
    <citation type="submission" date="2022-06" db="EMBL/GenBank/DDBJ databases">
        <title>Complete genome sequences of two strains of the flax pathogen Septoria linicola.</title>
        <authorList>
            <person name="Lapalu N."/>
            <person name="Simon A."/>
            <person name="Demenou B."/>
            <person name="Paumier D."/>
            <person name="Guillot M.-P."/>
            <person name="Gout L."/>
            <person name="Valade R."/>
        </authorList>
    </citation>
    <scope>NUCLEOTIDE SEQUENCE</scope>
    <source>
        <strain evidence="1">SE15195</strain>
    </source>
</reference>
<dbReference type="EMBL" id="CP099420">
    <property type="protein sequence ID" value="USW51207.1"/>
    <property type="molecule type" value="Genomic_DNA"/>
</dbReference>
<dbReference type="Proteomes" id="UP001056384">
    <property type="component" value="Chromosome 3"/>
</dbReference>
<evidence type="ECO:0000313" key="2">
    <source>
        <dbReference type="Proteomes" id="UP001056384"/>
    </source>
</evidence>
<dbReference type="AlphaFoldDB" id="A0A9Q9ASI1"/>
<proteinExistence type="predicted"/>
<evidence type="ECO:0000313" key="1">
    <source>
        <dbReference type="EMBL" id="USW51207.1"/>
    </source>
</evidence>